<name>A0ABW8Z7R7_9BURK</name>
<feature type="chain" id="PRO_5045931454" evidence="2">
    <location>
        <begin position="25"/>
        <end position="125"/>
    </location>
</feature>
<accession>A0ABW8Z7R7</accession>
<evidence type="ECO:0000313" key="3">
    <source>
        <dbReference type="EMBL" id="MFL9879082.1"/>
    </source>
</evidence>
<dbReference type="InterPro" id="IPR035439">
    <property type="entry name" value="UPF0145_dom_sf"/>
</dbReference>
<evidence type="ECO:0000313" key="4">
    <source>
        <dbReference type="Proteomes" id="UP001629214"/>
    </source>
</evidence>
<dbReference type="Proteomes" id="UP001629214">
    <property type="component" value="Unassembled WGS sequence"/>
</dbReference>
<dbReference type="SUPFAM" id="SSF117782">
    <property type="entry name" value="YbjQ-like"/>
    <property type="match status" value="1"/>
</dbReference>
<comment type="similarity">
    <text evidence="1">Belongs to the UPF0145 family.</text>
</comment>
<dbReference type="Pfam" id="PF01906">
    <property type="entry name" value="YbjQ_1"/>
    <property type="match status" value="1"/>
</dbReference>
<reference evidence="3 4" key="1">
    <citation type="journal article" date="2024" name="Chem. Sci.">
        <title>Discovery of megapolipeptins by genome mining of a Burkholderiales bacteria collection.</title>
        <authorList>
            <person name="Paulo B.S."/>
            <person name="Recchia M.J.J."/>
            <person name="Lee S."/>
            <person name="Fergusson C.H."/>
            <person name="Romanowski S.B."/>
            <person name="Hernandez A."/>
            <person name="Krull N."/>
            <person name="Liu D.Y."/>
            <person name="Cavanagh H."/>
            <person name="Bos A."/>
            <person name="Gray C.A."/>
            <person name="Murphy B.T."/>
            <person name="Linington R.G."/>
            <person name="Eustaquio A.S."/>
        </authorList>
    </citation>
    <scope>NUCLEOTIDE SEQUENCE [LARGE SCALE GENOMIC DNA]</scope>
    <source>
        <strain evidence="3 4">RL21-008-BIB-B</strain>
    </source>
</reference>
<dbReference type="EMBL" id="JAQQFR010000006">
    <property type="protein sequence ID" value="MFL9879082.1"/>
    <property type="molecule type" value="Genomic_DNA"/>
</dbReference>
<dbReference type="InterPro" id="IPR002765">
    <property type="entry name" value="UPF0145_YbjQ-like"/>
</dbReference>
<evidence type="ECO:0000256" key="1">
    <source>
        <dbReference type="ARBA" id="ARBA00010751"/>
    </source>
</evidence>
<protein>
    <submittedName>
        <fullName evidence="3">Heavy metal-binding domain-containing protein</fullName>
    </submittedName>
</protein>
<dbReference type="PROSITE" id="PS51257">
    <property type="entry name" value="PROKAR_LIPOPROTEIN"/>
    <property type="match status" value="1"/>
</dbReference>
<dbReference type="Gene3D" id="3.30.110.70">
    <property type="entry name" value="Hypothetical protein apc22750. Chain B"/>
    <property type="match status" value="1"/>
</dbReference>
<evidence type="ECO:0000256" key="2">
    <source>
        <dbReference type="SAM" id="SignalP"/>
    </source>
</evidence>
<keyword evidence="2" id="KW-0732">Signal</keyword>
<feature type="signal peptide" evidence="2">
    <location>
        <begin position="1"/>
        <end position="24"/>
    </location>
</feature>
<gene>
    <name evidence="3" type="ORF">PQR63_11850</name>
</gene>
<keyword evidence="4" id="KW-1185">Reference proteome</keyword>
<sequence length="125" mass="13354">MIGKSTKYVVTVAMLALIAGCASYRTDTSTTFASTKGLLNANKIIISETALSDKKYKELGPVEGEVKKLTIFHRDPTKEQVDIILSDKAAAMGADAIVNVVYKSGVGMTTWGYIEAKGTAVKFAD</sequence>
<comment type="caution">
    <text evidence="3">The sequence shown here is derived from an EMBL/GenBank/DDBJ whole genome shotgun (WGS) entry which is preliminary data.</text>
</comment>
<proteinExistence type="inferred from homology"/>
<organism evidence="3 4">
    <name type="scientific">Herbaspirillum rhizosphaerae</name>
    <dbReference type="NCBI Taxonomy" id="346179"/>
    <lineage>
        <taxon>Bacteria</taxon>
        <taxon>Pseudomonadati</taxon>
        <taxon>Pseudomonadota</taxon>
        <taxon>Betaproteobacteria</taxon>
        <taxon>Burkholderiales</taxon>
        <taxon>Oxalobacteraceae</taxon>
        <taxon>Herbaspirillum</taxon>
    </lineage>
</organism>
<dbReference type="RefSeq" id="WP_408168066.1">
    <property type="nucleotide sequence ID" value="NZ_JAQQFR010000006.1"/>
</dbReference>